<dbReference type="InterPro" id="IPR052155">
    <property type="entry name" value="Biofilm_reg_signaling"/>
</dbReference>
<dbReference type="FunFam" id="3.30.70.270:FF:000001">
    <property type="entry name" value="Diguanylate cyclase domain protein"/>
    <property type="match status" value="1"/>
</dbReference>
<feature type="transmembrane region" description="Helical" evidence="1">
    <location>
        <begin position="200"/>
        <end position="221"/>
    </location>
</feature>
<evidence type="ECO:0000259" key="4">
    <source>
        <dbReference type="PROSITE" id="PS50887"/>
    </source>
</evidence>
<dbReference type="InterPro" id="IPR035965">
    <property type="entry name" value="PAS-like_dom_sf"/>
</dbReference>
<evidence type="ECO:0000256" key="1">
    <source>
        <dbReference type="SAM" id="Phobius"/>
    </source>
</evidence>
<dbReference type="InterPro" id="IPR000160">
    <property type="entry name" value="GGDEF_dom"/>
</dbReference>
<feature type="transmembrane region" description="Helical" evidence="1">
    <location>
        <begin position="233"/>
        <end position="254"/>
    </location>
</feature>
<dbReference type="NCBIfam" id="TIGR00254">
    <property type="entry name" value="GGDEF"/>
    <property type="match status" value="1"/>
</dbReference>
<feature type="transmembrane region" description="Helical" evidence="1">
    <location>
        <begin position="168"/>
        <end position="188"/>
    </location>
</feature>
<dbReference type="InterPro" id="IPR029787">
    <property type="entry name" value="Nucleotide_cyclase"/>
</dbReference>
<feature type="transmembrane region" description="Helical" evidence="1">
    <location>
        <begin position="103"/>
        <end position="121"/>
    </location>
</feature>
<dbReference type="PANTHER" id="PTHR44757:SF2">
    <property type="entry name" value="BIOFILM ARCHITECTURE MAINTENANCE PROTEIN MBAA"/>
    <property type="match status" value="1"/>
</dbReference>
<dbReference type="SUPFAM" id="SSF55073">
    <property type="entry name" value="Nucleotide cyclase"/>
    <property type="match status" value="1"/>
</dbReference>
<protein>
    <submittedName>
        <fullName evidence="5">EAL domain-containing protein</fullName>
    </submittedName>
</protein>
<dbReference type="CDD" id="cd00130">
    <property type="entry name" value="PAS"/>
    <property type="match status" value="1"/>
</dbReference>
<dbReference type="EMBL" id="CP053085">
    <property type="protein sequence ID" value="QJR36403.1"/>
    <property type="molecule type" value="Genomic_DNA"/>
</dbReference>
<feature type="transmembrane region" description="Helical" evidence="1">
    <location>
        <begin position="74"/>
        <end position="91"/>
    </location>
</feature>
<dbReference type="AlphaFoldDB" id="A0A6M4INV3"/>
<accession>A0A6M4INV3</accession>
<dbReference type="PANTHER" id="PTHR44757">
    <property type="entry name" value="DIGUANYLATE CYCLASE DGCP"/>
    <property type="match status" value="1"/>
</dbReference>
<keyword evidence="6" id="KW-1185">Reference proteome</keyword>
<dbReference type="SMART" id="SM00091">
    <property type="entry name" value="PAS"/>
    <property type="match status" value="1"/>
</dbReference>
<dbReference type="Pfam" id="PF00990">
    <property type="entry name" value="GGDEF"/>
    <property type="match status" value="1"/>
</dbReference>
<dbReference type="SMART" id="SM00052">
    <property type="entry name" value="EAL"/>
    <property type="match status" value="1"/>
</dbReference>
<dbReference type="InterPro" id="IPR035919">
    <property type="entry name" value="EAL_sf"/>
</dbReference>
<dbReference type="Pfam" id="PF00563">
    <property type="entry name" value="EAL"/>
    <property type="match status" value="1"/>
</dbReference>
<dbReference type="Gene3D" id="3.20.20.450">
    <property type="entry name" value="EAL domain"/>
    <property type="match status" value="1"/>
</dbReference>
<dbReference type="PROSITE" id="PS50887">
    <property type="entry name" value="GGDEF"/>
    <property type="match status" value="1"/>
</dbReference>
<dbReference type="Pfam" id="PF08447">
    <property type="entry name" value="PAS_3"/>
    <property type="match status" value="1"/>
</dbReference>
<evidence type="ECO:0000313" key="5">
    <source>
        <dbReference type="EMBL" id="QJR36403.1"/>
    </source>
</evidence>
<dbReference type="Gene3D" id="3.30.450.20">
    <property type="entry name" value="PAS domain"/>
    <property type="match status" value="1"/>
</dbReference>
<dbReference type="SUPFAM" id="SSF141868">
    <property type="entry name" value="EAL domain-like"/>
    <property type="match status" value="1"/>
</dbReference>
<feature type="transmembrane region" description="Helical" evidence="1">
    <location>
        <begin position="266"/>
        <end position="288"/>
    </location>
</feature>
<proteinExistence type="predicted"/>
<dbReference type="NCBIfam" id="TIGR00229">
    <property type="entry name" value="sensory_box"/>
    <property type="match status" value="1"/>
</dbReference>
<dbReference type="InterPro" id="IPR013655">
    <property type="entry name" value="PAS_fold_3"/>
</dbReference>
<evidence type="ECO:0000313" key="6">
    <source>
        <dbReference type="Proteomes" id="UP000500938"/>
    </source>
</evidence>
<dbReference type="SMART" id="SM00267">
    <property type="entry name" value="GGDEF"/>
    <property type="match status" value="1"/>
</dbReference>
<evidence type="ECO:0000259" key="2">
    <source>
        <dbReference type="PROSITE" id="PS50112"/>
    </source>
</evidence>
<name>A0A6M4INV3_9BACT</name>
<dbReference type="PROSITE" id="PS50112">
    <property type="entry name" value="PAS"/>
    <property type="match status" value="1"/>
</dbReference>
<feature type="domain" description="EAL" evidence="3">
    <location>
        <begin position="677"/>
        <end position="931"/>
    </location>
</feature>
<dbReference type="Proteomes" id="UP000500938">
    <property type="component" value="Chromosome"/>
</dbReference>
<dbReference type="PROSITE" id="PS50883">
    <property type="entry name" value="EAL"/>
    <property type="match status" value="1"/>
</dbReference>
<dbReference type="InterPro" id="IPR000014">
    <property type="entry name" value="PAS"/>
</dbReference>
<dbReference type="RefSeq" id="WP_171225835.1">
    <property type="nucleotide sequence ID" value="NZ_CP053085.1"/>
</dbReference>
<feature type="transmembrane region" description="Helical" evidence="1">
    <location>
        <begin position="42"/>
        <end position="62"/>
    </location>
</feature>
<keyword evidence="1" id="KW-0812">Transmembrane</keyword>
<keyword evidence="1" id="KW-1133">Transmembrane helix</keyword>
<evidence type="ECO:0000259" key="3">
    <source>
        <dbReference type="PROSITE" id="PS50883"/>
    </source>
</evidence>
<dbReference type="CDD" id="cd01948">
    <property type="entry name" value="EAL"/>
    <property type="match status" value="1"/>
</dbReference>
<dbReference type="Gene3D" id="3.30.70.270">
    <property type="match status" value="1"/>
</dbReference>
<organism evidence="5 6">
    <name type="scientific">Gemmatimonas groenlandica</name>
    <dbReference type="NCBI Taxonomy" id="2732249"/>
    <lineage>
        <taxon>Bacteria</taxon>
        <taxon>Pseudomonadati</taxon>
        <taxon>Gemmatimonadota</taxon>
        <taxon>Gemmatimonadia</taxon>
        <taxon>Gemmatimonadales</taxon>
        <taxon>Gemmatimonadaceae</taxon>
        <taxon>Gemmatimonas</taxon>
    </lineage>
</organism>
<reference evidence="5 6" key="1">
    <citation type="submission" date="2020-05" db="EMBL/GenBank/DDBJ databases">
        <title>Complete genome sequence of Gemmatimonas greenlandica TET16.</title>
        <authorList>
            <person name="Zeng Y."/>
        </authorList>
    </citation>
    <scope>NUCLEOTIDE SEQUENCE [LARGE SCALE GENOMIC DNA]</scope>
    <source>
        <strain evidence="5 6">TET16</strain>
    </source>
</reference>
<dbReference type="InterPro" id="IPR043128">
    <property type="entry name" value="Rev_trsase/Diguanyl_cyclase"/>
</dbReference>
<keyword evidence="1" id="KW-0472">Membrane</keyword>
<feature type="domain" description="GGDEF" evidence="4">
    <location>
        <begin position="536"/>
        <end position="668"/>
    </location>
</feature>
<feature type="transmembrane region" description="Helical" evidence="1">
    <location>
        <begin position="334"/>
        <end position="353"/>
    </location>
</feature>
<sequence length="949" mass="102770">MPSPADAGSRRSGSYLTTNLRRSLDSIPVIGGPVFGASWDRLLLAALIGYTALVTTWLALGAPGVARGSWVRSLAPQVVALAAIVCAWRAGGELSFDRGTRRFWKVIAAALSIFPIARVAIDFVLRPMSPDAADLAVMITPVAAEIVLLSAFLCLPSAPRSAVDRAKLLLDIGTVGVAGLLVTWYGLWMVGGSGIAVRPFAILHVHATLELIVILVASVLWRRTALQHRANVLVVMATALLLQFIVHVLAIVQMTQGITNFDVVRIATPVSFALIAAAAWISIATVMHRQVRARSERDQLTASVIPFAAVLPGFALLLKLAYSGTPHDGGTQPLLGLAIGVVVLTALAFARQFTSTKDAVRLLAESTARNNEARFQALVQHSSDVIMILDPDGTIRYASPSMALVFGHDPAKLVASRIESILHPEDLSSALQFLEELARSNRSRTGGATPGVLKREWRIRHANGAWLTVDNVGTNLLSEPVIRGLVLNTRDVTEQSVIKQQYMHQAFHDPLTDLANRSLFLYQVGHALARAQRQSNAVTVLFLDLDNFKTVNDSLGHAAGDRLLVEAARRLATCVRDSDLIARLGGDEFAVLVEDTASVDEVLAIADRVGVALSKPFVLGGKEVFVNASIGIARSARGESTDELVRNADVAMYVAKTRGKGQHVLFEPEMHKAALDRLVVEADLRRAIEHDEFMLQYQPIVALETGDIIGAEALVRWMCRDRGTVPPGLFIPIAEETGLIVPIGRWVLRRACREAKRWTDERGLPVRITVNLSGRQLQEPGIVEDVRQALADSGLAAAQLVLEITESMLMHNTELSMSRLNALKALGISLAIDDFGTGYSSLSYLQRYPIDILKIDKAFVDVIDKGGEGPVLASAIVALGETLRMNTVAEGIETEAQRGHLLTLGCELGQGYLFAPPLDAEDFWHLLLARGARTPYPTLRRREMSVKAA</sequence>
<feature type="domain" description="PAS" evidence="2">
    <location>
        <begin position="371"/>
        <end position="441"/>
    </location>
</feature>
<dbReference type="SUPFAM" id="SSF55785">
    <property type="entry name" value="PYP-like sensor domain (PAS domain)"/>
    <property type="match status" value="1"/>
</dbReference>
<dbReference type="CDD" id="cd01949">
    <property type="entry name" value="GGDEF"/>
    <property type="match status" value="1"/>
</dbReference>
<gene>
    <name evidence="5" type="ORF">HKW67_13255</name>
</gene>
<feature type="transmembrane region" description="Helical" evidence="1">
    <location>
        <begin position="133"/>
        <end position="156"/>
    </location>
</feature>
<dbReference type="GO" id="GO:0003824">
    <property type="term" value="F:catalytic activity"/>
    <property type="evidence" value="ECO:0007669"/>
    <property type="project" value="UniProtKB-ARBA"/>
</dbReference>
<dbReference type="InterPro" id="IPR001633">
    <property type="entry name" value="EAL_dom"/>
</dbReference>
<dbReference type="KEGG" id="ggr:HKW67_13255"/>
<feature type="transmembrane region" description="Helical" evidence="1">
    <location>
        <begin position="300"/>
        <end position="322"/>
    </location>
</feature>